<comment type="caution">
    <text evidence="2">The sequence shown here is derived from an EMBL/GenBank/DDBJ whole genome shotgun (WGS) entry which is preliminary data.</text>
</comment>
<organism evidence="2 3">
    <name type="scientific">Lutimaribacter marinistellae</name>
    <dbReference type="NCBI Taxonomy" id="1820329"/>
    <lineage>
        <taxon>Bacteria</taxon>
        <taxon>Pseudomonadati</taxon>
        <taxon>Pseudomonadota</taxon>
        <taxon>Alphaproteobacteria</taxon>
        <taxon>Rhodobacterales</taxon>
        <taxon>Roseobacteraceae</taxon>
        <taxon>Lutimaribacter</taxon>
    </lineage>
</organism>
<dbReference type="InterPro" id="IPR009506">
    <property type="entry name" value="YjiS-like"/>
</dbReference>
<name>A0ABV7TIT1_9RHOB</name>
<dbReference type="Proteomes" id="UP001595629">
    <property type="component" value="Unassembled WGS sequence"/>
</dbReference>
<dbReference type="Pfam" id="PF06568">
    <property type="entry name" value="YjiS-like"/>
    <property type="match status" value="1"/>
</dbReference>
<accession>A0ABV7TIT1</accession>
<sequence>MSMLSTQIPMSRRRPGIGRIARFLSVWRQRRALERLDDAALEDIGVSREAAEAEAARPFWDAPDTWRD</sequence>
<evidence type="ECO:0000313" key="2">
    <source>
        <dbReference type="EMBL" id="MFC3615449.1"/>
    </source>
</evidence>
<proteinExistence type="predicted"/>
<gene>
    <name evidence="2" type="ORF">ACFORG_16960</name>
</gene>
<keyword evidence="3" id="KW-1185">Reference proteome</keyword>
<reference evidence="3" key="1">
    <citation type="journal article" date="2019" name="Int. J. Syst. Evol. Microbiol.">
        <title>The Global Catalogue of Microorganisms (GCM) 10K type strain sequencing project: providing services to taxonomists for standard genome sequencing and annotation.</title>
        <authorList>
            <consortium name="The Broad Institute Genomics Platform"/>
            <consortium name="The Broad Institute Genome Sequencing Center for Infectious Disease"/>
            <person name="Wu L."/>
            <person name="Ma J."/>
        </authorList>
    </citation>
    <scope>NUCLEOTIDE SEQUENCE [LARGE SCALE GENOMIC DNA]</scope>
    <source>
        <strain evidence="3">KCTC 42911</strain>
    </source>
</reference>
<dbReference type="RefSeq" id="WP_386736720.1">
    <property type="nucleotide sequence ID" value="NZ_JBHRXI010000017.1"/>
</dbReference>
<protein>
    <submittedName>
        <fullName evidence="2">DUF1127 domain-containing protein</fullName>
    </submittedName>
</protein>
<feature type="domain" description="YjiS-like" evidence="1">
    <location>
        <begin position="20"/>
        <end position="51"/>
    </location>
</feature>
<evidence type="ECO:0000259" key="1">
    <source>
        <dbReference type="Pfam" id="PF06568"/>
    </source>
</evidence>
<evidence type="ECO:0000313" key="3">
    <source>
        <dbReference type="Proteomes" id="UP001595629"/>
    </source>
</evidence>
<dbReference type="EMBL" id="JBHRXI010000017">
    <property type="protein sequence ID" value="MFC3615449.1"/>
    <property type="molecule type" value="Genomic_DNA"/>
</dbReference>